<evidence type="ECO:0000313" key="4">
    <source>
        <dbReference type="Proteomes" id="UP000681356"/>
    </source>
</evidence>
<sequence>MGILDDMVHSIGRDVRMDVRKLLLPVLLALAGGLIGATGVGFLTAWAYLTLGPAIGHGSAALVIGLGYLVLSAGLVFLAHRQLSKHDPDDPSMKQPGAQGKEATDAASEIAFTAAFVLARYLGAGKRDG</sequence>
<feature type="transmembrane region" description="Helical" evidence="2">
    <location>
        <begin position="22"/>
        <end position="49"/>
    </location>
</feature>
<dbReference type="AlphaFoldDB" id="A0A8J7WDW5"/>
<reference evidence="3" key="1">
    <citation type="submission" date="2021-04" db="EMBL/GenBank/DDBJ databases">
        <authorList>
            <person name="Yoon J."/>
        </authorList>
    </citation>
    <scope>NUCLEOTIDE SEQUENCE</scope>
    <source>
        <strain evidence="3">KMU-90</strain>
    </source>
</reference>
<name>A0A8J7WDW5_9RHOB</name>
<evidence type="ECO:0000313" key="3">
    <source>
        <dbReference type="EMBL" id="MBS0123328.1"/>
    </source>
</evidence>
<gene>
    <name evidence="3" type="ORF">KB874_04215</name>
</gene>
<dbReference type="Pfam" id="PF07332">
    <property type="entry name" value="Phage_holin_3_6"/>
    <property type="match status" value="1"/>
</dbReference>
<keyword evidence="2" id="KW-0472">Membrane</keyword>
<evidence type="ECO:0000256" key="1">
    <source>
        <dbReference type="SAM" id="MobiDB-lite"/>
    </source>
</evidence>
<dbReference type="InterPro" id="IPR009937">
    <property type="entry name" value="Phage_holin_3_6"/>
</dbReference>
<feature type="transmembrane region" description="Helical" evidence="2">
    <location>
        <begin position="55"/>
        <end position="78"/>
    </location>
</feature>
<keyword evidence="2" id="KW-0812">Transmembrane</keyword>
<accession>A0A8J7WDW5</accession>
<protein>
    <submittedName>
        <fullName evidence="3">Phage holin family protein</fullName>
    </submittedName>
</protein>
<keyword evidence="4" id="KW-1185">Reference proteome</keyword>
<proteinExistence type="predicted"/>
<comment type="caution">
    <text evidence="3">The sequence shown here is derived from an EMBL/GenBank/DDBJ whole genome shotgun (WGS) entry which is preliminary data.</text>
</comment>
<keyword evidence="2" id="KW-1133">Transmembrane helix</keyword>
<dbReference type="Proteomes" id="UP000681356">
    <property type="component" value="Unassembled WGS sequence"/>
</dbReference>
<organism evidence="3 4">
    <name type="scientific">Thetidibacter halocola</name>
    <dbReference type="NCBI Taxonomy" id="2827239"/>
    <lineage>
        <taxon>Bacteria</taxon>
        <taxon>Pseudomonadati</taxon>
        <taxon>Pseudomonadota</taxon>
        <taxon>Alphaproteobacteria</taxon>
        <taxon>Rhodobacterales</taxon>
        <taxon>Roseobacteraceae</taxon>
        <taxon>Thetidibacter</taxon>
    </lineage>
</organism>
<dbReference type="EMBL" id="JAGTUU010000001">
    <property type="protein sequence ID" value="MBS0123328.1"/>
    <property type="molecule type" value="Genomic_DNA"/>
</dbReference>
<evidence type="ECO:0000256" key="2">
    <source>
        <dbReference type="SAM" id="Phobius"/>
    </source>
</evidence>
<feature type="region of interest" description="Disordered" evidence="1">
    <location>
        <begin position="84"/>
        <end position="105"/>
    </location>
</feature>